<evidence type="ECO:0000256" key="4">
    <source>
        <dbReference type="SAM" id="Phobius"/>
    </source>
</evidence>
<dbReference type="EMBL" id="CAJNOG010000072">
    <property type="protein sequence ID" value="CAF0890658.1"/>
    <property type="molecule type" value="Genomic_DNA"/>
</dbReference>
<accession>A0A813YY34</accession>
<keyword evidence="4" id="KW-0812">Transmembrane</keyword>
<evidence type="ECO:0000313" key="5">
    <source>
        <dbReference type="EMBL" id="CAF0890658.1"/>
    </source>
</evidence>
<dbReference type="PANTHER" id="PTHR46580">
    <property type="entry name" value="SENSOR KINASE-RELATED"/>
    <property type="match status" value="1"/>
</dbReference>
<gene>
    <name evidence="5" type="ORF">JYZ213_LOCUS10001</name>
</gene>
<dbReference type="Pfam" id="PF13517">
    <property type="entry name" value="FG-GAP_3"/>
    <property type="match status" value="4"/>
</dbReference>
<keyword evidence="2" id="KW-0027">Amidation</keyword>
<dbReference type="Pfam" id="PF08259">
    <property type="entry name" value="Periviscerokin"/>
    <property type="match status" value="2"/>
</dbReference>
<dbReference type="SUPFAM" id="SSF69318">
    <property type="entry name" value="Integrin alpha N-terminal domain"/>
    <property type="match status" value="2"/>
</dbReference>
<protein>
    <submittedName>
        <fullName evidence="5">Uncharacterized protein</fullName>
    </submittedName>
</protein>
<evidence type="ECO:0000256" key="1">
    <source>
        <dbReference type="ARBA" id="ARBA00022729"/>
    </source>
</evidence>
<dbReference type="GO" id="GO:0007218">
    <property type="term" value="P:neuropeptide signaling pathway"/>
    <property type="evidence" value="ECO:0007669"/>
    <property type="project" value="UniProtKB-KW"/>
</dbReference>
<name>A0A813YY34_9BILA</name>
<sequence>MDVFLGNGNGTFKQPITGPRTLSYYLAYDDLSYSEFAYELAYYGIPYDDFIFDDVLLSFDVADFNNDGHLDLAAYSAVTYHVVILLGSANGTFAGTTMSSNSVLYAEASSTAISTAVGDLNDDGIIDIVIAYGYQCTITTLFGYGNGYFTSETTLWQLNRTCFPTILIADFNGDGKQDIAVSMTTDYQVVVMLGIGNGSFDASMTFSTGLYSFPRTIAANDFNGDGYLDIVVTNTGNHNIGVLLGKGNGDFRAQITSTTKANFPPALFAAGDFNGDGHLDIVITVQGDSSHIRPWLYGIIVLLGYSNGSFGEPITVGTGNILPHMVDVGDFNSDGRTDIIVNDAYGISKTFDKPSFNVYNGLVKDHGDTLQCQCSSISSTYNQYVQLEPIFHQICSSTFASNEWRENLTAKLIPDLSIYDIRDYRRFLSAHLQFLNGLCQLSIQAINDSVDQFLSSTLASAQIIPETVFRLEINSLINDSQSNAPMMFARLLFLLRTTNHGNAIISAYGNNFKYIVPWDNQNGNIAITEAMTYDNECSCGLDATCTTQASFMNSNSSETVAIKGLKMGCTPSESFLGSTLECFYDSSCINLIQKYKKLTNTVQPINSIDMTTTATINAISDPTNVQGVNINLKLVPITATTENRRLSSLLRWLKSAFWFILLMIAAVIMIGISFYFIRQGQNQIVSTVSTCQLTFQPIVSYAASGDSSYALAVSDFNSDGLLDFAVALYTTYAMDVFLGNGNETFKQPITGPTIASYYFPYFLSSNDLSYYDLAHYGLSYDDLVFNDILVSFVIADFNNDGHLDLAAYSAYTYHVVILFGSANGTFAGTTMLSNSALYAEFSRITPSIGVGDLNNDGIIDIVIAYDYQCTITTLFGYGNGNFTSETTLWQLNSPCLPSILIADFNDDSKQDIAVSMIDDCQVVVMLANGNGSFDASMTFSTGLYSFPRTIAANDFNDDGYLDIVVTNTGNHNIGVLLGKGNGDFQAQITSTTKVTFPPTEFVVGDFNGDGHLDIVTTVQPDAYYLRPWLYGVIVLPGYGNGSFGDPITVGTGTILPSLVDVGDFNSDGRIDIIVNDAYGISVGILFNTCACC</sequence>
<feature type="transmembrane region" description="Helical" evidence="4">
    <location>
        <begin position="656"/>
        <end position="677"/>
    </location>
</feature>
<dbReference type="Gene3D" id="2.130.10.130">
    <property type="entry name" value="Integrin alpha, N-terminal"/>
    <property type="match status" value="4"/>
</dbReference>
<evidence type="ECO:0000256" key="2">
    <source>
        <dbReference type="ARBA" id="ARBA00022815"/>
    </source>
</evidence>
<reference evidence="5" key="1">
    <citation type="submission" date="2021-02" db="EMBL/GenBank/DDBJ databases">
        <authorList>
            <person name="Nowell W R."/>
        </authorList>
    </citation>
    <scope>NUCLEOTIDE SEQUENCE</scope>
</reference>
<dbReference type="InterPro" id="IPR013231">
    <property type="entry name" value="Periviscerokinin"/>
</dbReference>
<keyword evidence="4" id="KW-0472">Membrane</keyword>
<dbReference type="InterPro" id="IPR028994">
    <property type="entry name" value="Integrin_alpha_N"/>
</dbReference>
<dbReference type="AlphaFoldDB" id="A0A813YY34"/>
<comment type="caution">
    <text evidence="5">The sequence shown here is derived from an EMBL/GenBank/DDBJ whole genome shotgun (WGS) entry which is preliminary data.</text>
</comment>
<keyword evidence="4" id="KW-1133">Transmembrane helix</keyword>
<dbReference type="InterPro" id="IPR013517">
    <property type="entry name" value="FG-GAP"/>
</dbReference>
<keyword evidence="1" id="KW-0732">Signal</keyword>
<organism evidence="5 6">
    <name type="scientific">Adineta steineri</name>
    <dbReference type="NCBI Taxonomy" id="433720"/>
    <lineage>
        <taxon>Eukaryota</taxon>
        <taxon>Metazoa</taxon>
        <taxon>Spiralia</taxon>
        <taxon>Gnathifera</taxon>
        <taxon>Rotifera</taxon>
        <taxon>Eurotatoria</taxon>
        <taxon>Bdelloidea</taxon>
        <taxon>Adinetida</taxon>
        <taxon>Adinetidae</taxon>
        <taxon>Adineta</taxon>
    </lineage>
</organism>
<evidence type="ECO:0000313" key="6">
    <source>
        <dbReference type="Proteomes" id="UP000663845"/>
    </source>
</evidence>
<dbReference type="PANTHER" id="PTHR46580:SF4">
    <property type="entry name" value="ATP_GTP-BINDING PROTEIN"/>
    <property type="match status" value="1"/>
</dbReference>
<proteinExistence type="predicted"/>
<evidence type="ECO:0000256" key="3">
    <source>
        <dbReference type="ARBA" id="ARBA00023320"/>
    </source>
</evidence>
<keyword evidence="3" id="KW-0527">Neuropeptide</keyword>
<dbReference type="Proteomes" id="UP000663845">
    <property type="component" value="Unassembled WGS sequence"/>
</dbReference>